<dbReference type="GO" id="GO:0050485">
    <property type="term" value="F:oxidoreductase activity, acting on X-H and Y-H to form an X-Y bond, with a disulfide as acceptor"/>
    <property type="evidence" value="ECO:0007669"/>
    <property type="project" value="InterPro"/>
</dbReference>
<protein>
    <submittedName>
        <fullName evidence="2">D-proline reductase subunit gamma</fullName>
    </submittedName>
</protein>
<proteinExistence type="predicted"/>
<comment type="caution">
    <text evidence="2">The sequence shown here is derived from an EMBL/GenBank/DDBJ whole genome shotgun (WGS) entry which is preliminary data.</text>
</comment>
<keyword evidence="1" id="KW-0560">Oxidoreductase</keyword>
<dbReference type="Pfam" id="PF07355">
    <property type="entry name" value="GRDB"/>
    <property type="match status" value="1"/>
</dbReference>
<keyword evidence="3" id="KW-1185">Reference proteome</keyword>
<sequence length="154" mass="17110">MVRLTDLPEGQAKRLAELECPDFQTSPWVSGPPLAERRVAVISSAGLFVQGEAAPFRGRDADYRAIPREVLPKDVLCSHISINFDRTAFQEDWNVILPLDRLKELAEEGTIGSVAEMHYSFMGAIDPTEAEGYVRELAVRLKQDKVDAVLLCPV</sequence>
<dbReference type="InterPro" id="IPR010187">
    <property type="entry name" value="Various_sel_PB"/>
</dbReference>
<evidence type="ECO:0000313" key="2">
    <source>
        <dbReference type="EMBL" id="CEG09127.1"/>
    </source>
</evidence>
<dbReference type="AlphaFoldDB" id="A0A090MSD4"/>
<reference evidence="2 3" key="1">
    <citation type="journal article" date="2014" name="Genome Announc.">
        <title>Genome Sequence of Afipia felis Strain 76713, Isolated in Hospital Water Using an Amoeba Co-Culture Procedure.</title>
        <authorList>
            <person name="Benamar S."/>
            <person name="La Scola B."/>
            <person name="Croce O."/>
        </authorList>
    </citation>
    <scope>NUCLEOTIDE SEQUENCE [LARGE SCALE GENOMIC DNA]</scope>
    <source>
        <strain evidence="2 3">76713</strain>
    </source>
</reference>
<name>A0A090MSD4_AFIFE</name>
<dbReference type="RefSeq" id="WP_009340122.1">
    <property type="nucleotide sequence ID" value="NZ_CCAZ020000001.1"/>
</dbReference>
<dbReference type="OrthoDB" id="1550957at2"/>
<dbReference type="EMBL" id="CCAZ020000001">
    <property type="protein sequence ID" value="CEG09127.1"/>
    <property type="molecule type" value="Genomic_DNA"/>
</dbReference>
<evidence type="ECO:0000313" key="3">
    <source>
        <dbReference type="Proteomes" id="UP000035762"/>
    </source>
</evidence>
<gene>
    <name evidence="2" type="primary">prdB</name>
    <name evidence="2" type="ORF">BN961_02548</name>
</gene>
<organism evidence="2 3">
    <name type="scientific">Afipia felis</name>
    <name type="common">Cat scratch disease bacillus</name>
    <dbReference type="NCBI Taxonomy" id="1035"/>
    <lineage>
        <taxon>Bacteria</taxon>
        <taxon>Pseudomonadati</taxon>
        <taxon>Pseudomonadota</taxon>
        <taxon>Alphaproteobacteria</taxon>
        <taxon>Hyphomicrobiales</taxon>
        <taxon>Nitrobacteraceae</taxon>
        <taxon>Afipia</taxon>
    </lineage>
</organism>
<accession>A0A090MSD4</accession>
<dbReference type="Proteomes" id="UP000035762">
    <property type="component" value="Unassembled WGS sequence"/>
</dbReference>
<evidence type="ECO:0000256" key="1">
    <source>
        <dbReference type="ARBA" id="ARBA00023002"/>
    </source>
</evidence>
<dbReference type="STRING" id="1035.BN961_02548"/>